<keyword evidence="4 5" id="KW-0326">Glycosidase</keyword>
<accession>A0ABU1NT00</accession>
<evidence type="ECO:0000313" key="8">
    <source>
        <dbReference type="EMBL" id="MDR6550614.1"/>
    </source>
</evidence>
<feature type="domain" description="Glycosyl hydrolase family 32 N-terminal" evidence="6">
    <location>
        <begin position="9"/>
        <end position="300"/>
    </location>
</feature>
<dbReference type="InterPro" id="IPR013320">
    <property type="entry name" value="ConA-like_dom_sf"/>
</dbReference>
<dbReference type="PROSITE" id="PS00609">
    <property type="entry name" value="GLYCOSYL_HYDROL_F32"/>
    <property type="match status" value="1"/>
</dbReference>
<dbReference type="InterPro" id="IPR013148">
    <property type="entry name" value="Glyco_hydro_32_N"/>
</dbReference>
<dbReference type="EC" id="3.2.1.26" evidence="2"/>
<protein>
    <recommendedName>
        <fullName evidence="2">beta-fructofuranosidase</fullName>
        <ecNumber evidence="2">3.2.1.26</ecNumber>
    </recommendedName>
</protein>
<evidence type="ECO:0000256" key="3">
    <source>
        <dbReference type="ARBA" id="ARBA00022801"/>
    </source>
</evidence>
<dbReference type="Proteomes" id="UP001267290">
    <property type="component" value="Unassembled WGS sequence"/>
</dbReference>
<comment type="similarity">
    <text evidence="1 5">Belongs to the glycosyl hydrolase 32 family.</text>
</comment>
<dbReference type="RefSeq" id="WP_310225585.1">
    <property type="nucleotide sequence ID" value="NZ_JAVDSB010000002.1"/>
</dbReference>
<organism evidence="8 9">
    <name type="scientific">Paenibacillus qinlingensis</name>
    <dbReference type="NCBI Taxonomy" id="1837343"/>
    <lineage>
        <taxon>Bacteria</taxon>
        <taxon>Bacillati</taxon>
        <taxon>Bacillota</taxon>
        <taxon>Bacilli</taxon>
        <taxon>Bacillales</taxon>
        <taxon>Paenibacillaceae</taxon>
        <taxon>Paenibacillus</taxon>
    </lineage>
</organism>
<dbReference type="InterPro" id="IPR051214">
    <property type="entry name" value="GH32_Enzymes"/>
</dbReference>
<sequence>MNLYRPIYHFLPENNWMNDPNGLLYVNQEYHLFYQYNPYADHWDTMHWGHAKSKDLVHWEHLAIALTPSHELGELHCFSGCAVDHDGVPTILYTSIGAGERSATDGPEQWLATSRDGMLSWEKYRANPVLSLKAHGDMQIKEWRDPFVWKEGDVWYMVVGGIHEDKGCALIYSSSDLTEWQFLNKLDEGTEGIWECPNFFKLGNKYVLIYSPAGQVKYAIGTWNSDYSFTSEIRGVMDCSGSDGFYAPNSMIGPDSRRLLWGWIPEAARGEFKGNAGWAGMQSIPRVLTLAPDETLRMEPAVELQILRRNEYRLDNKRILSGNEPLEIHGRALEMTALFHMEADAQPFGIKLLRSPKGEEETVLIFEPEKGKVSIDRLRSSLSEQPDKSRVSGTLDFTANHDVKVQLFLDHSVLEVFINDTQCLTARIYPTLVSSDGVSLFALGKEDVLLQTFCVWEMASIWS</sequence>
<gene>
    <name evidence="8" type="ORF">J2736_001801</name>
</gene>
<dbReference type="EMBL" id="JAVDSB010000002">
    <property type="protein sequence ID" value="MDR6550614.1"/>
    <property type="molecule type" value="Genomic_DNA"/>
</dbReference>
<keyword evidence="3 5" id="KW-0378">Hydrolase</keyword>
<dbReference type="Gene3D" id="2.115.10.20">
    <property type="entry name" value="Glycosyl hydrolase domain, family 43"/>
    <property type="match status" value="1"/>
</dbReference>
<dbReference type="SMART" id="SM00640">
    <property type="entry name" value="Glyco_32"/>
    <property type="match status" value="1"/>
</dbReference>
<dbReference type="InterPro" id="IPR023296">
    <property type="entry name" value="Glyco_hydro_beta-prop_sf"/>
</dbReference>
<dbReference type="Gene3D" id="2.60.120.560">
    <property type="entry name" value="Exo-inulinase, domain 1"/>
    <property type="match status" value="1"/>
</dbReference>
<dbReference type="InterPro" id="IPR001362">
    <property type="entry name" value="Glyco_hydro_32"/>
</dbReference>
<feature type="domain" description="Glycosyl hydrolase family 32 C-terminal" evidence="7">
    <location>
        <begin position="306"/>
        <end position="457"/>
    </location>
</feature>
<dbReference type="SUPFAM" id="SSF49899">
    <property type="entry name" value="Concanavalin A-like lectins/glucanases"/>
    <property type="match status" value="1"/>
</dbReference>
<dbReference type="InterPro" id="IPR013189">
    <property type="entry name" value="Glyco_hydro_32_C"/>
</dbReference>
<evidence type="ECO:0000256" key="1">
    <source>
        <dbReference type="ARBA" id="ARBA00009902"/>
    </source>
</evidence>
<evidence type="ECO:0000256" key="5">
    <source>
        <dbReference type="RuleBase" id="RU362110"/>
    </source>
</evidence>
<name>A0ABU1NT00_9BACL</name>
<dbReference type="InterPro" id="IPR018053">
    <property type="entry name" value="Glyco_hydro_32_AS"/>
</dbReference>
<dbReference type="PANTHER" id="PTHR43101:SF1">
    <property type="entry name" value="BETA-FRUCTOSIDASE"/>
    <property type="match status" value="1"/>
</dbReference>
<evidence type="ECO:0000259" key="7">
    <source>
        <dbReference type="Pfam" id="PF08244"/>
    </source>
</evidence>
<evidence type="ECO:0000259" key="6">
    <source>
        <dbReference type="Pfam" id="PF00251"/>
    </source>
</evidence>
<comment type="caution">
    <text evidence="8">The sequence shown here is derived from an EMBL/GenBank/DDBJ whole genome shotgun (WGS) entry which is preliminary data.</text>
</comment>
<dbReference type="GO" id="GO:0004564">
    <property type="term" value="F:beta-fructofuranosidase activity"/>
    <property type="evidence" value="ECO:0007669"/>
    <property type="project" value="UniProtKB-EC"/>
</dbReference>
<dbReference type="SUPFAM" id="SSF75005">
    <property type="entry name" value="Arabinanase/levansucrase/invertase"/>
    <property type="match status" value="1"/>
</dbReference>
<dbReference type="PANTHER" id="PTHR43101">
    <property type="entry name" value="BETA-FRUCTOSIDASE"/>
    <property type="match status" value="1"/>
</dbReference>
<evidence type="ECO:0000256" key="2">
    <source>
        <dbReference type="ARBA" id="ARBA00012758"/>
    </source>
</evidence>
<dbReference type="Pfam" id="PF00251">
    <property type="entry name" value="Glyco_hydro_32N"/>
    <property type="match status" value="1"/>
</dbReference>
<dbReference type="CDD" id="cd08996">
    <property type="entry name" value="GH32_FFase"/>
    <property type="match status" value="1"/>
</dbReference>
<reference evidence="8 9" key="1">
    <citation type="submission" date="2023-07" db="EMBL/GenBank/DDBJ databases">
        <title>Sorghum-associated microbial communities from plants grown in Nebraska, USA.</title>
        <authorList>
            <person name="Schachtman D."/>
        </authorList>
    </citation>
    <scope>NUCLEOTIDE SEQUENCE [LARGE SCALE GENOMIC DNA]</scope>
    <source>
        <strain evidence="8 9">CC258</strain>
    </source>
</reference>
<evidence type="ECO:0000313" key="9">
    <source>
        <dbReference type="Proteomes" id="UP001267290"/>
    </source>
</evidence>
<dbReference type="Pfam" id="PF08244">
    <property type="entry name" value="Glyco_hydro_32C"/>
    <property type="match status" value="1"/>
</dbReference>
<proteinExistence type="inferred from homology"/>
<evidence type="ECO:0000256" key="4">
    <source>
        <dbReference type="ARBA" id="ARBA00023295"/>
    </source>
</evidence>
<keyword evidence="9" id="KW-1185">Reference proteome</keyword>